<dbReference type="Proteomes" id="UP000019095">
    <property type="component" value="Chromosome"/>
</dbReference>
<dbReference type="PATRIC" id="fig|1247726.3.peg.1990"/>
<dbReference type="EMBL" id="CP003915">
    <property type="protein sequence ID" value="AHG63890.1"/>
    <property type="molecule type" value="Genomic_DNA"/>
</dbReference>
<evidence type="ECO:0000313" key="1">
    <source>
        <dbReference type="EMBL" id="AHG63890.1"/>
    </source>
</evidence>
<dbReference type="KEGG" id="amim:MIM_c18100"/>
<protein>
    <submittedName>
        <fullName evidence="1">Uncharacterized protein</fullName>
    </submittedName>
</protein>
<evidence type="ECO:0000313" key="2">
    <source>
        <dbReference type="Proteomes" id="UP000019095"/>
    </source>
</evidence>
<dbReference type="AlphaFoldDB" id="W0PF32"/>
<gene>
    <name evidence="1" type="ORF">MIM_c18100</name>
</gene>
<proteinExistence type="predicted"/>
<dbReference type="HOGENOM" id="CLU_1324148_0_0_4"/>
<organism evidence="1 2">
    <name type="scientific">Advenella mimigardefordensis (strain DSM 17166 / LMG 22922 / DPN7)</name>
    <dbReference type="NCBI Taxonomy" id="1247726"/>
    <lineage>
        <taxon>Bacteria</taxon>
        <taxon>Pseudomonadati</taxon>
        <taxon>Pseudomonadota</taxon>
        <taxon>Betaproteobacteria</taxon>
        <taxon>Burkholderiales</taxon>
        <taxon>Alcaligenaceae</taxon>
    </lineage>
</organism>
<reference evidence="1 2" key="1">
    <citation type="journal article" date="2014" name="Microbiology">
        <title>Unravelling the complete genome sequence of Advenella mimigardefordensis strain DPN7T and novel insights in the catabolism of the xenobiotic polythioester precursor 3,3'-dithiodipropionate.</title>
        <authorList>
            <person name="Wubbeler J.H."/>
            <person name="Hiessl S."/>
            <person name="Schuldes J."/>
            <person name="Thurmer A."/>
            <person name="Daniel R."/>
            <person name="Steinbuchel A."/>
        </authorList>
    </citation>
    <scope>NUCLEOTIDE SEQUENCE [LARGE SCALE GENOMIC DNA]</scope>
    <source>
        <strain evidence="2">DSM 17166 / LMG 22922 / DPN7</strain>
    </source>
</reference>
<name>W0PF32_ADVMD</name>
<sequence length="207" mass="23176">MLYWAVTFKRGIALMMSSDLLKVCLAGCLFLPIISNAQPRSLENYKSLSQGIKENPIMGYVLPVFEDFRINELHSDPKSGSLRVRYNTKQKNRISSVSAKKTPRNIEKARVSGALAEAIDKALPTDNAGPRTTRSFTTAKGVDVNCIGVVLDDKKISNSICYAMFDNYYIQANMVWALDGENKEQAFSRSDGFVKAVIDRFDEYPEI</sequence>
<dbReference type="eggNOG" id="ENOG50312RP">
    <property type="taxonomic scope" value="Bacteria"/>
</dbReference>
<keyword evidence="2" id="KW-1185">Reference proteome</keyword>
<accession>W0PF32</accession>